<gene>
    <name evidence="1" type="ORF">BDN72DRAFT_865668</name>
</gene>
<dbReference type="Proteomes" id="UP000308600">
    <property type="component" value="Unassembled WGS sequence"/>
</dbReference>
<evidence type="ECO:0000313" key="2">
    <source>
        <dbReference type="Proteomes" id="UP000308600"/>
    </source>
</evidence>
<name>A0ACD3A069_9AGAR</name>
<reference evidence="1 2" key="1">
    <citation type="journal article" date="2019" name="Nat. Ecol. Evol.">
        <title>Megaphylogeny resolves global patterns of mushroom evolution.</title>
        <authorList>
            <person name="Varga T."/>
            <person name="Krizsan K."/>
            <person name="Foldi C."/>
            <person name="Dima B."/>
            <person name="Sanchez-Garcia M."/>
            <person name="Sanchez-Ramirez S."/>
            <person name="Szollosi G.J."/>
            <person name="Szarkandi J.G."/>
            <person name="Papp V."/>
            <person name="Albert L."/>
            <person name="Andreopoulos W."/>
            <person name="Angelini C."/>
            <person name="Antonin V."/>
            <person name="Barry K.W."/>
            <person name="Bougher N.L."/>
            <person name="Buchanan P."/>
            <person name="Buyck B."/>
            <person name="Bense V."/>
            <person name="Catcheside P."/>
            <person name="Chovatia M."/>
            <person name="Cooper J."/>
            <person name="Damon W."/>
            <person name="Desjardin D."/>
            <person name="Finy P."/>
            <person name="Geml J."/>
            <person name="Haridas S."/>
            <person name="Hughes K."/>
            <person name="Justo A."/>
            <person name="Karasinski D."/>
            <person name="Kautmanova I."/>
            <person name="Kiss B."/>
            <person name="Kocsube S."/>
            <person name="Kotiranta H."/>
            <person name="LaButti K.M."/>
            <person name="Lechner B.E."/>
            <person name="Liimatainen K."/>
            <person name="Lipzen A."/>
            <person name="Lukacs Z."/>
            <person name="Mihaltcheva S."/>
            <person name="Morgado L.N."/>
            <person name="Niskanen T."/>
            <person name="Noordeloos M.E."/>
            <person name="Ohm R.A."/>
            <person name="Ortiz-Santana B."/>
            <person name="Ovrebo C."/>
            <person name="Racz N."/>
            <person name="Riley R."/>
            <person name="Savchenko A."/>
            <person name="Shiryaev A."/>
            <person name="Soop K."/>
            <person name="Spirin V."/>
            <person name="Szebenyi C."/>
            <person name="Tomsovsky M."/>
            <person name="Tulloss R.E."/>
            <person name="Uehling J."/>
            <person name="Grigoriev I.V."/>
            <person name="Vagvolgyi C."/>
            <person name="Papp T."/>
            <person name="Martin F.M."/>
            <person name="Miettinen O."/>
            <person name="Hibbett D.S."/>
            <person name="Nagy L.G."/>
        </authorList>
    </citation>
    <scope>NUCLEOTIDE SEQUENCE [LARGE SCALE GENOMIC DNA]</scope>
    <source>
        <strain evidence="1 2">NL-1719</strain>
    </source>
</reference>
<keyword evidence="2" id="KW-1185">Reference proteome</keyword>
<protein>
    <submittedName>
        <fullName evidence="1">Uncharacterized protein</fullName>
    </submittedName>
</protein>
<evidence type="ECO:0000313" key="1">
    <source>
        <dbReference type="EMBL" id="TFK58784.1"/>
    </source>
</evidence>
<proteinExistence type="predicted"/>
<organism evidence="1 2">
    <name type="scientific">Pluteus cervinus</name>
    <dbReference type="NCBI Taxonomy" id="181527"/>
    <lineage>
        <taxon>Eukaryota</taxon>
        <taxon>Fungi</taxon>
        <taxon>Dikarya</taxon>
        <taxon>Basidiomycota</taxon>
        <taxon>Agaricomycotina</taxon>
        <taxon>Agaricomycetes</taxon>
        <taxon>Agaricomycetidae</taxon>
        <taxon>Agaricales</taxon>
        <taxon>Pluteineae</taxon>
        <taxon>Pluteaceae</taxon>
        <taxon>Pluteus</taxon>
    </lineage>
</organism>
<accession>A0ACD3A069</accession>
<sequence length="278" mass="30899">MYPLYPGRGPPQFDVRHEFPASRSTTPHSAGKQLDDGRTLSDYDIPKESIHSSPRRHADLCQGICCPEFSLIRKSGSRPRSKTTKVGSPGPQRSSFAAPLWHADLCEDPHWQDHHFGVGVFVNLHFDTNECQLDDVVMFDFINESTLVSIYSNTICLCYHEHSPLSRSAENLVFEGLGQREGYLVPVRDLGEDFNAMVPGASTRIDSGECVNGGSGHLAACVHNTALHTQLKLRYVPREMMPRTRGSPRLSFGAELPACWVPTYSLTHVPSRGSEPRI</sequence>
<dbReference type="EMBL" id="ML209196">
    <property type="protein sequence ID" value="TFK58784.1"/>
    <property type="molecule type" value="Genomic_DNA"/>
</dbReference>